<dbReference type="RefSeq" id="WP_142112345.1">
    <property type="nucleotide sequence ID" value="NZ_BAAATB010000010.1"/>
</dbReference>
<feature type="signal peptide" evidence="3">
    <location>
        <begin position="1"/>
        <end position="23"/>
    </location>
</feature>
<dbReference type="PANTHER" id="PTHR30483:SF6">
    <property type="entry name" value="PERIPLASMIC BINDING PROTEIN OF ABC TRANSPORTER FOR NATURAL AMINO ACIDS"/>
    <property type="match status" value="1"/>
</dbReference>
<dbReference type="Gene3D" id="3.40.50.2300">
    <property type="match status" value="2"/>
</dbReference>
<keyword evidence="2 3" id="KW-0732">Signal</keyword>
<evidence type="ECO:0000256" key="3">
    <source>
        <dbReference type="SAM" id="SignalP"/>
    </source>
</evidence>
<evidence type="ECO:0000313" key="5">
    <source>
        <dbReference type="EMBL" id="TQK76815.1"/>
    </source>
</evidence>
<accession>A0A542SQE8</accession>
<dbReference type="EMBL" id="VFNV01000001">
    <property type="protein sequence ID" value="TQK76815.1"/>
    <property type="molecule type" value="Genomic_DNA"/>
</dbReference>
<evidence type="ECO:0000256" key="1">
    <source>
        <dbReference type="ARBA" id="ARBA00010062"/>
    </source>
</evidence>
<feature type="chain" id="PRO_5039391339" evidence="3">
    <location>
        <begin position="24"/>
        <end position="431"/>
    </location>
</feature>
<dbReference type="InterPro" id="IPR028081">
    <property type="entry name" value="Leu-bd"/>
</dbReference>
<dbReference type="Pfam" id="PF13458">
    <property type="entry name" value="Peripla_BP_6"/>
    <property type="match status" value="1"/>
</dbReference>
<comment type="similarity">
    <text evidence="1">Belongs to the leucine-binding protein family.</text>
</comment>
<sequence length="431" mass="43642">MSTSKLKLSTGIAVVTAAALIMAGCGSSGSSSSTSASTQTSAAASGDPLVVGTLLPVTGTLAFLGPPEVAGVGLAVDDINAAGGVNGQDASVVAADSGDSTDLNVSTQGATELISKKANVVIGAASSSVSLNVVNQITEAGIMMISPANTSTTLSGYSPLYSRTAPPDTVQGAALGSAVLDAGHTKVAMLVQNEDYGTGLRDNVQKAVEAGGGEVVYGGTGDGQEFPPGESNFASYVTELLATKPDTIVIIAFEETVAIVQALLAAGWDTSNLFMCDGNTADYSSNFDKGTLKGALGTIPGAQASDDFRTKLSEWYKAKEGSELTDFSYGPESYDATVLAALAAVRGKANDGKTIADNLRAVSGSEEGSVEVTSFADGVKALAEGKEIHYKGVSGIGPLNDKMDPSSAYIGVYKFDEDNKPVFDHAVEGKI</sequence>
<keyword evidence="6" id="KW-1185">Reference proteome</keyword>
<dbReference type="OrthoDB" id="7337537at2"/>
<dbReference type="CDD" id="cd06346">
    <property type="entry name" value="PBP1_ABC_ligand_binding-like"/>
    <property type="match status" value="1"/>
</dbReference>
<gene>
    <name evidence="5" type="ORF">FB389_1509</name>
</gene>
<organism evidence="5 6">
    <name type="scientific">Rarobacter incanus</name>
    <dbReference type="NCBI Taxonomy" id="153494"/>
    <lineage>
        <taxon>Bacteria</taxon>
        <taxon>Bacillati</taxon>
        <taxon>Actinomycetota</taxon>
        <taxon>Actinomycetes</taxon>
        <taxon>Micrococcales</taxon>
        <taxon>Rarobacteraceae</taxon>
        <taxon>Rarobacter</taxon>
    </lineage>
</organism>
<proteinExistence type="inferred from homology"/>
<dbReference type="PROSITE" id="PS51257">
    <property type="entry name" value="PROKAR_LIPOPROTEIN"/>
    <property type="match status" value="1"/>
</dbReference>
<dbReference type="SUPFAM" id="SSF53822">
    <property type="entry name" value="Periplasmic binding protein-like I"/>
    <property type="match status" value="1"/>
</dbReference>
<comment type="caution">
    <text evidence="5">The sequence shown here is derived from an EMBL/GenBank/DDBJ whole genome shotgun (WGS) entry which is preliminary data.</text>
</comment>
<evidence type="ECO:0000259" key="4">
    <source>
        <dbReference type="Pfam" id="PF13458"/>
    </source>
</evidence>
<name>A0A542SQE8_9MICO</name>
<evidence type="ECO:0000313" key="6">
    <source>
        <dbReference type="Proteomes" id="UP000316181"/>
    </source>
</evidence>
<evidence type="ECO:0000256" key="2">
    <source>
        <dbReference type="ARBA" id="ARBA00022729"/>
    </source>
</evidence>
<protein>
    <submittedName>
        <fullName evidence="5">Amino acid/amide ABC transporter substrate-binding protein (HAAT family)</fullName>
    </submittedName>
</protein>
<dbReference type="InterPro" id="IPR051010">
    <property type="entry name" value="BCAA_transport"/>
</dbReference>
<dbReference type="PANTHER" id="PTHR30483">
    <property type="entry name" value="LEUCINE-SPECIFIC-BINDING PROTEIN"/>
    <property type="match status" value="1"/>
</dbReference>
<dbReference type="Proteomes" id="UP000316181">
    <property type="component" value="Unassembled WGS sequence"/>
</dbReference>
<feature type="domain" description="Leucine-binding protein" evidence="4">
    <location>
        <begin position="50"/>
        <end position="367"/>
    </location>
</feature>
<dbReference type="AlphaFoldDB" id="A0A542SQE8"/>
<reference evidence="5 6" key="1">
    <citation type="submission" date="2019-06" db="EMBL/GenBank/DDBJ databases">
        <title>Sequencing the genomes of 1000 actinobacteria strains.</title>
        <authorList>
            <person name="Klenk H.-P."/>
        </authorList>
    </citation>
    <scope>NUCLEOTIDE SEQUENCE [LARGE SCALE GENOMIC DNA]</scope>
    <source>
        <strain evidence="5 6">DSM 10596</strain>
    </source>
</reference>
<dbReference type="InterPro" id="IPR028082">
    <property type="entry name" value="Peripla_BP_I"/>
</dbReference>